<evidence type="ECO:0000313" key="2">
    <source>
        <dbReference type="Proteomes" id="UP001239462"/>
    </source>
</evidence>
<keyword evidence="2" id="KW-1185">Reference proteome</keyword>
<organism evidence="1 2">
    <name type="scientific">Roseiconus lacunae</name>
    <dbReference type="NCBI Taxonomy" id="2605694"/>
    <lineage>
        <taxon>Bacteria</taxon>
        <taxon>Pseudomonadati</taxon>
        <taxon>Planctomycetota</taxon>
        <taxon>Planctomycetia</taxon>
        <taxon>Pirellulales</taxon>
        <taxon>Pirellulaceae</taxon>
        <taxon>Roseiconus</taxon>
    </lineage>
</organism>
<name>A0ABT7PSH6_9BACT</name>
<accession>A0ABT7PSH6</accession>
<sequence length="183" mass="20535">ATLSKYNPMKPLLRILVVCVVAFLPESVKCQEEATNLLERRPTLAQRLSEFKHVAIAELDMATLYLLTPAQFEELQTMQAAAQNYYTAKSAELQKQLATAKPEDLDKLVAENAKLRVHENVRSLSLANVVSVGSDYIELTSPQRPNAKILYPLVNFRRVIIAKDPMGINLEKDNRNGEQSVAR</sequence>
<evidence type="ECO:0000313" key="1">
    <source>
        <dbReference type="EMBL" id="MDM4019442.1"/>
    </source>
</evidence>
<protein>
    <submittedName>
        <fullName evidence="1">Uncharacterized protein</fullName>
    </submittedName>
</protein>
<dbReference type="EMBL" id="JASZZN010000056">
    <property type="protein sequence ID" value="MDM4019442.1"/>
    <property type="molecule type" value="Genomic_DNA"/>
</dbReference>
<proteinExistence type="predicted"/>
<dbReference type="Proteomes" id="UP001239462">
    <property type="component" value="Unassembled WGS sequence"/>
</dbReference>
<comment type="caution">
    <text evidence="1">The sequence shown here is derived from an EMBL/GenBank/DDBJ whole genome shotgun (WGS) entry which is preliminary data.</text>
</comment>
<feature type="non-terminal residue" evidence="1">
    <location>
        <position position="1"/>
    </location>
</feature>
<gene>
    <name evidence="1" type="ORF">QTN89_28575</name>
</gene>
<dbReference type="RefSeq" id="WP_289167574.1">
    <property type="nucleotide sequence ID" value="NZ_JASZZN010000056.1"/>
</dbReference>
<reference evidence="1 2" key="1">
    <citation type="submission" date="2023-06" db="EMBL/GenBank/DDBJ databases">
        <title>Roseiconus lacunae JC819 isolated from Gulf of Mannar region, Tamil Nadu.</title>
        <authorList>
            <person name="Pk S."/>
            <person name="Ch S."/>
            <person name="Ch V.R."/>
        </authorList>
    </citation>
    <scope>NUCLEOTIDE SEQUENCE [LARGE SCALE GENOMIC DNA]</scope>
    <source>
        <strain evidence="1 2">JC819</strain>
    </source>
</reference>